<evidence type="ECO:0000256" key="5">
    <source>
        <dbReference type="ARBA" id="ARBA00023152"/>
    </source>
</evidence>
<dbReference type="EC" id="5.3.1.1" evidence="7 8"/>
<dbReference type="GO" id="GO:0019563">
    <property type="term" value="P:glycerol catabolic process"/>
    <property type="evidence" value="ECO:0007669"/>
    <property type="project" value="TreeGrafter"/>
</dbReference>
<dbReference type="InterPro" id="IPR013785">
    <property type="entry name" value="Aldolase_TIM"/>
</dbReference>
<keyword evidence="5 7" id="KW-0324">Glycolysis</keyword>
<dbReference type="GO" id="GO:0005829">
    <property type="term" value="C:cytosol"/>
    <property type="evidence" value="ECO:0007669"/>
    <property type="project" value="TreeGrafter"/>
</dbReference>
<dbReference type="FunFam" id="3.20.20.70:FF:000016">
    <property type="entry name" value="Triosephosphate isomerase"/>
    <property type="match status" value="1"/>
</dbReference>
<comment type="subunit">
    <text evidence="7 8">Homodimer.</text>
</comment>
<dbReference type="HAMAP" id="MF_00147_B">
    <property type="entry name" value="TIM_B"/>
    <property type="match status" value="1"/>
</dbReference>
<comment type="catalytic activity">
    <reaction evidence="7 8">
        <text>D-glyceraldehyde 3-phosphate = dihydroxyacetone phosphate</text>
        <dbReference type="Rhea" id="RHEA:18585"/>
        <dbReference type="ChEBI" id="CHEBI:57642"/>
        <dbReference type="ChEBI" id="CHEBI:59776"/>
        <dbReference type="EC" id="5.3.1.1"/>
    </reaction>
</comment>
<dbReference type="Proteomes" id="UP000009011">
    <property type="component" value="Chromosome"/>
</dbReference>
<dbReference type="PATRIC" id="fig|1191523.3.peg.1954"/>
<dbReference type="UniPathway" id="UPA00138"/>
<dbReference type="CDD" id="cd00311">
    <property type="entry name" value="TIM"/>
    <property type="match status" value="1"/>
</dbReference>
<feature type="binding site" evidence="7">
    <location>
        <begin position="9"/>
        <end position="11"/>
    </location>
    <ligand>
        <name>substrate</name>
    </ligand>
</feature>
<dbReference type="RefSeq" id="WP_014856508.1">
    <property type="nucleotide sequence ID" value="NC_018178.1"/>
</dbReference>
<dbReference type="NCBIfam" id="TIGR00419">
    <property type="entry name" value="tim"/>
    <property type="match status" value="1"/>
</dbReference>
<dbReference type="PROSITE" id="PS00171">
    <property type="entry name" value="TIM_1"/>
    <property type="match status" value="1"/>
</dbReference>
<feature type="binding site" evidence="7">
    <location>
        <position position="174"/>
    </location>
    <ligand>
        <name>substrate</name>
    </ligand>
</feature>
<evidence type="ECO:0000256" key="2">
    <source>
        <dbReference type="ARBA" id="ARBA00007422"/>
    </source>
</evidence>
<feature type="binding site" evidence="7">
    <location>
        <begin position="235"/>
        <end position="236"/>
    </location>
    <ligand>
        <name>substrate</name>
    </ligand>
</feature>
<dbReference type="InterPro" id="IPR022896">
    <property type="entry name" value="TrioseP_Isoase_bac/euk"/>
</dbReference>
<evidence type="ECO:0000313" key="9">
    <source>
        <dbReference type="EMBL" id="AFN75076.1"/>
    </source>
</evidence>
<evidence type="ECO:0000256" key="4">
    <source>
        <dbReference type="ARBA" id="ARBA00022490"/>
    </source>
</evidence>
<keyword evidence="3 7" id="KW-0312">Gluconeogenesis</keyword>
<accession>I7A5B4</accession>
<comment type="subcellular location">
    <subcellularLocation>
        <location evidence="7 8">Cytoplasm</location>
    </subcellularLocation>
</comment>
<sequence>MRKKIVAGNWKMNNDLNSSVALISEIKNLLASKSLNAEVIICPPFTSLDAANSLIKDTQIKLGAQNMYYEKSGAFTGEISPLMLKSVGCQYVILGHSERRTIFGESNQLINKKIKAAVENQLNPIFCIGETLEERESGVTFKIIETQMREGLEGLTAEELANLIIAYEPVWAIGTGKTATPEQAEEVHAFIRKLIGELYSTEFAEKLIIQYGGSVKPENAAELMSQPDIDGALVGGACLKADSFVKIIESAQ</sequence>
<dbReference type="GO" id="GO:0006094">
    <property type="term" value="P:gluconeogenesis"/>
    <property type="evidence" value="ECO:0007669"/>
    <property type="project" value="UniProtKB-UniRule"/>
</dbReference>
<dbReference type="PANTHER" id="PTHR21139">
    <property type="entry name" value="TRIOSEPHOSPHATE ISOMERASE"/>
    <property type="match status" value="1"/>
</dbReference>
<comment type="similarity">
    <text evidence="2 7 8">Belongs to the triosephosphate isomerase family.</text>
</comment>
<evidence type="ECO:0000256" key="1">
    <source>
        <dbReference type="ARBA" id="ARBA00004680"/>
    </source>
</evidence>
<dbReference type="OrthoDB" id="9809429at2"/>
<evidence type="ECO:0000256" key="7">
    <source>
        <dbReference type="HAMAP-Rule" id="MF_00147"/>
    </source>
</evidence>
<dbReference type="Gene3D" id="3.20.20.70">
    <property type="entry name" value="Aldolase class I"/>
    <property type="match status" value="1"/>
</dbReference>
<evidence type="ECO:0000256" key="3">
    <source>
        <dbReference type="ARBA" id="ARBA00022432"/>
    </source>
</evidence>
<dbReference type="EMBL" id="CP003557">
    <property type="protein sequence ID" value="AFN75076.1"/>
    <property type="molecule type" value="Genomic_DNA"/>
</dbReference>
<dbReference type="GO" id="GO:0006096">
    <property type="term" value="P:glycolytic process"/>
    <property type="evidence" value="ECO:0007669"/>
    <property type="project" value="UniProtKB-UniRule"/>
</dbReference>
<evidence type="ECO:0000313" key="10">
    <source>
        <dbReference type="Proteomes" id="UP000009011"/>
    </source>
</evidence>
<gene>
    <name evidence="7" type="primary">tpiA</name>
    <name evidence="9" type="ordered locus">MROS_1843</name>
</gene>
<dbReference type="eggNOG" id="COG0149">
    <property type="taxonomic scope" value="Bacteria"/>
</dbReference>
<protein>
    <recommendedName>
        <fullName evidence="7 8">Triosephosphate isomerase</fullName>
        <shortName evidence="7">TIM</shortName>
        <shortName evidence="7">TPI</shortName>
        <ecNumber evidence="7 8">5.3.1.1</ecNumber>
    </recommendedName>
    <alternativeName>
        <fullName evidence="7">Triose-phosphate isomerase</fullName>
    </alternativeName>
</protein>
<evidence type="ECO:0000256" key="6">
    <source>
        <dbReference type="ARBA" id="ARBA00023235"/>
    </source>
</evidence>
<dbReference type="GO" id="GO:0046166">
    <property type="term" value="P:glyceraldehyde-3-phosphate biosynthetic process"/>
    <property type="evidence" value="ECO:0007669"/>
    <property type="project" value="TreeGrafter"/>
</dbReference>
<dbReference type="InterPro" id="IPR000652">
    <property type="entry name" value="Triosephosphate_isomerase"/>
</dbReference>
<feature type="active site" description="Electrophile" evidence="7">
    <location>
        <position position="96"/>
    </location>
</feature>
<name>I7A5B4_MELRP</name>
<dbReference type="PANTHER" id="PTHR21139:SF42">
    <property type="entry name" value="TRIOSEPHOSPHATE ISOMERASE"/>
    <property type="match status" value="1"/>
</dbReference>
<feature type="active site" description="Proton acceptor" evidence="7">
    <location>
        <position position="168"/>
    </location>
</feature>
<dbReference type="PROSITE" id="PS51440">
    <property type="entry name" value="TIM_2"/>
    <property type="match status" value="1"/>
</dbReference>
<keyword evidence="4 7" id="KW-0963">Cytoplasm</keyword>
<reference evidence="9 10" key="1">
    <citation type="journal article" date="2013" name="PLoS ONE">
        <title>Genomic analysis of Melioribacter roseus, facultatively anaerobic organotrophic bacterium representing a novel deep lineage within Bacteriodetes/Chlorobi group.</title>
        <authorList>
            <person name="Kadnikov V.V."/>
            <person name="Mardanov A.V."/>
            <person name="Podosokorskaya O.A."/>
            <person name="Gavrilov S.N."/>
            <person name="Kublanov I.V."/>
            <person name="Beletsky A.V."/>
            <person name="Bonch-Osmolovskaya E.A."/>
            <person name="Ravin N.V."/>
        </authorList>
    </citation>
    <scope>NUCLEOTIDE SEQUENCE [LARGE SCALE GENOMIC DNA]</scope>
    <source>
        <strain evidence="10">JCM 17771 / P3M-2</strain>
    </source>
</reference>
<comment type="function">
    <text evidence="7">Involved in the gluconeogenesis. Catalyzes stereospecifically the conversion of dihydroxyacetone phosphate (DHAP) to D-glyceraldehyde-3-phosphate (G3P).</text>
</comment>
<dbReference type="HOGENOM" id="CLU_024251_2_3_10"/>
<dbReference type="Pfam" id="PF00121">
    <property type="entry name" value="TIM"/>
    <property type="match status" value="1"/>
</dbReference>
<organism evidence="9 10">
    <name type="scientific">Melioribacter roseus (strain DSM 23840 / JCM 17771 / VKM B-2668 / P3M-2)</name>
    <dbReference type="NCBI Taxonomy" id="1191523"/>
    <lineage>
        <taxon>Bacteria</taxon>
        <taxon>Pseudomonadati</taxon>
        <taxon>Ignavibacteriota</taxon>
        <taxon>Ignavibacteria</taxon>
        <taxon>Ignavibacteriales</taxon>
        <taxon>Melioribacteraceae</taxon>
        <taxon>Melioribacter</taxon>
    </lineage>
</organism>
<dbReference type="SUPFAM" id="SSF51351">
    <property type="entry name" value="Triosephosphate isomerase (TIM)"/>
    <property type="match status" value="1"/>
</dbReference>
<dbReference type="UniPathway" id="UPA00109">
    <property type="reaction ID" value="UER00189"/>
</dbReference>
<keyword evidence="10" id="KW-1185">Reference proteome</keyword>
<dbReference type="KEGG" id="mro:MROS_1843"/>
<dbReference type="STRING" id="1191523.MROS_1843"/>
<feature type="binding site" evidence="7">
    <location>
        <position position="214"/>
    </location>
    <ligand>
        <name>substrate</name>
    </ligand>
</feature>
<evidence type="ECO:0000256" key="8">
    <source>
        <dbReference type="RuleBase" id="RU363013"/>
    </source>
</evidence>
<dbReference type="GO" id="GO:0004807">
    <property type="term" value="F:triose-phosphate isomerase activity"/>
    <property type="evidence" value="ECO:0007669"/>
    <property type="project" value="UniProtKB-UniRule"/>
</dbReference>
<keyword evidence="6 7" id="KW-0413">Isomerase</keyword>
<dbReference type="InterPro" id="IPR035990">
    <property type="entry name" value="TIM_sf"/>
</dbReference>
<comment type="pathway">
    <text evidence="7 8">Carbohydrate biosynthesis; gluconeogenesis.</text>
</comment>
<proteinExistence type="inferred from homology"/>
<dbReference type="AlphaFoldDB" id="I7A5B4"/>
<comment type="pathway">
    <text evidence="1 7 8">Carbohydrate degradation; glycolysis; D-glyceraldehyde 3-phosphate from glycerone phosphate: step 1/1.</text>
</comment>
<dbReference type="InterPro" id="IPR020861">
    <property type="entry name" value="Triosephosphate_isomerase_AS"/>
</dbReference>